<comment type="caution">
    <text evidence="2">The sequence shown here is derived from an EMBL/GenBank/DDBJ whole genome shotgun (WGS) entry which is preliminary data.</text>
</comment>
<dbReference type="Proteomes" id="UP000256763">
    <property type="component" value="Unassembled WGS sequence"/>
</dbReference>
<accession>A0A3E0WIB0</accession>
<sequence length="66" mass="7043">MNIDNAGKDQGMCPSCEKVPVREGEELCVDCGAALDELKANMPKPWLPLVLAVGMAVLAIVKLLSF</sequence>
<name>A0A3E0WIB0_9GAMM</name>
<evidence type="ECO:0000313" key="2">
    <source>
        <dbReference type="EMBL" id="RFA32720.1"/>
    </source>
</evidence>
<reference evidence="3" key="1">
    <citation type="submission" date="2017-05" db="EMBL/GenBank/DDBJ databases">
        <authorList>
            <person name="Sharma S."/>
            <person name="Sidhu C."/>
            <person name="Pinnaka A.K."/>
        </authorList>
    </citation>
    <scope>NUCLEOTIDE SEQUENCE [LARGE SCALE GENOMIC DNA]</scope>
    <source>
        <strain evidence="3">AK93</strain>
    </source>
</reference>
<keyword evidence="1" id="KW-1133">Transmembrane helix</keyword>
<protein>
    <submittedName>
        <fullName evidence="2">Uncharacterized protein</fullName>
    </submittedName>
</protein>
<evidence type="ECO:0000313" key="3">
    <source>
        <dbReference type="Proteomes" id="UP000256763"/>
    </source>
</evidence>
<evidence type="ECO:0000256" key="1">
    <source>
        <dbReference type="SAM" id="Phobius"/>
    </source>
</evidence>
<keyword evidence="3" id="KW-1185">Reference proteome</keyword>
<dbReference type="RefSeq" id="WP_116303746.1">
    <property type="nucleotide sequence ID" value="NZ_NFZV01000027.1"/>
</dbReference>
<proteinExistence type="predicted"/>
<keyword evidence="1" id="KW-0812">Transmembrane</keyword>
<dbReference type="EMBL" id="NFZW01000026">
    <property type="protein sequence ID" value="RFA32720.1"/>
    <property type="molecule type" value="Genomic_DNA"/>
</dbReference>
<feature type="transmembrane region" description="Helical" evidence="1">
    <location>
        <begin position="46"/>
        <end position="64"/>
    </location>
</feature>
<gene>
    <name evidence="2" type="ORF">CAL65_19155</name>
</gene>
<organism evidence="2 3">
    <name type="scientific">Alkalilimnicola ehrlichii</name>
    <dbReference type="NCBI Taxonomy" id="351052"/>
    <lineage>
        <taxon>Bacteria</taxon>
        <taxon>Pseudomonadati</taxon>
        <taxon>Pseudomonadota</taxon>
        <taxon>Gammaproteobacteria</taxon>
        <taxon>Chromatiales</taxon>
        <taxon>Ectothiorhodospiraceae</taxon>
        <taxon>Alkalilimnicola</taxon>
    </lineage>
</organism>
<keyword evidence="1" id="KW-0472">Membrane</keyword>
<dbReference type="AlphaFoldDB" id="A0A3E0WIB0"/>